<dbReference type="InterPro" id="IPR004143">
    <property type="entry name" value="BPL_LPL_catalytic"/>
</dbReference>
<keyword evidence="3" id="KW-0238">DNA-binding</keyword>
<dbReference type="SUPFAM" id="SSF55681">
    <property type="entry name" value="Class II aaRS and biotin synthetases"/>
    <property type="match status" value="1"/>
</dbReference>
<dbReference type="EC" id="6.3.4.15" evidence="3"/>
<evidence type="ECO:0000259" key="4">
    <source>
        <dbReference type="PROSITE" id="PS51733"/>
    </source>
</evidence>
<dbReference type="GO" id="GO:0005524">
    <property type="term" value="F:ATP binding"/>
    <property type="evidence" value="ECO:0007669"/>
    <property type="project" value="UniProtKB-UniRule"/>
</dbReference>
<dbReference type="Gene3D" id="1.10.10.10">
    <property type="entry name" value="Winged helix-like DNA-binding domain superfamily/Winged helix DNA-binding domain"/>
    <property type="match status" value="1"/>
</dbReference>
<evidence type="ECO:0000256" key="3">
    <source>
        <dbReference type="HAMAP-Rule" id="MF_00978"/>
    </source>
</evidence>
<dbReference type="SUPFAM" id="SSF46785">
    <property type="entry name" value="Winged helix' DNA-binding domain"/>
    <property type="match status" value="1"/>
</dbReference>
<comment type="catalytic activity">
    <reaction evidence="3">
        <text>biotin + L-lysyl-[protein] + ATP = N(6)-biotinyl-L-lysyl-[protein] + AMP + diphosphate + H(+)</text>
        <dbReference type="Rhea" id="RHEA:11756"/>
        <dbReference type="Rhea" id="RHEA-COMP:9752"/>
        <dbReference type="Rhea" id="RHEA-COMP:10505"/>
        <dbReference type="ChEBI" id="CHEBI:15378"/>
        <dbReference type="ChEBI" id="CHEBI:29969"/>
        <dbReference type="ChEBI" id="CHEBI:30616"/>
        <dbReference type="ChEBI" id="CHEBI:33019"/>
        <dbReference type="ChEBI" id="CHEBI:57586"/>
        <dbReference type="ChEBI" id="CHEBI:83144"/>
        <dbReference type="ChEBI" id="CHEBI:456215"/>
        <dbReference type="EC" id="6.3.4.15"/>
    </reaction>
</comment>
<dbReference type="EMBL" id="FNMX01000005">
    <property type="protein sequence ID" value="SDW63103.1"/>
    <property type="molecule type" value="Genomic_DNA"/>
</dbReference>
<dbReference type="HAMAP" id="MF_00978">
    <property type="entry name" value="Bifunct_BirA"/>
    <property type="match status" value="1"/>
</dbReference>
<evidence type="ECO:0000313" key="6">
    <source>
        <dbReference type="Proteomes" id="UP000183610"/>
    </source>
</evidence>
<dbReference type="InterPro" id="IPR004408">
    <property type="entry name" value="Biotin_CoA_COase_ligase"/>
</dbReference>
<dbReference type="GO" id="GO:0003677">
    <property type="term" value="F:DNA binding"/>
    <property type="evidence" value="ECO:0007669"/>
    <property type="project" value="UniProtKB-UniRule"/>
</dbReference>
<dbReference type="GO" id="GO:0004077">
    <property type="term" value="F:biotin--[biotin carboxyl-carrier protein] ligase activity"/>
    <property type="evidence" value="ECO:0007669"/>
    <property type="project" value="UniProtKB-UniRule"/>
</dbReference>
<feature type="binding site" evidence="3">
    <location>
        <position position="187"/>
    </location>
    <ligand>
        <name>biotin</name>
        <dbReference type="ChEBI" id="CHEBI:57586"/>
    </ligand>
</feature>
<dbReference type="Pfam" id="PF03099">
    <property type="entry name" value="BPL_LplA_LipB"/>
    <property type="match status" value="1"/>
</dbReference>
<dbReference type="InterPro" id="IPR045864">
    <property type="entry name" value="aa-tRNA-synth_II/BPL/LPL"/>
</dbReference>
<dbReference type="Pfam" id="PF02237">
    <property type="entry name" value="BPL_C"/>
    <property type="match status" value="1"/>
</dbReference>
<dbReference type="Gene3D" id="3.30.930.10">
    <property type="entry name" value="Bira Bifunctional Protein, Domain 2"/>
    <property type="match status" value="1"/>
</dbReference>
<sequence>MKNNREKLLALFTESEGAYLSGQQIADSLGCSRTAVWKQMESLRKEGFEIEAVRNRGYRLSATAEQYTKDALLLGLETKFIGQRLEIYDSVSSTQIIAHQHIESSPEGTVIVADEQTAGKGRLLRPWNSKKGEGIWMSVILKPQIPIQKVPQFTFIASLAITEAIENITKLEPKIKWPNDIYIGKRKICGVLTEMQAEAETIHAVIIGMGINVNQRQFPEEIKDKASSLQLELGASVSRKALLQEILTSLEKYYALFLDKGFAPIKLLWETKAIPFGEKLTASTTKGKIHGKVKGISDEGVLLLQDALGEVHAIYSADILLDSENNQTP</sequence>
<dbReference type="GO" id="GO:0005737">
    <property type="term" value="C:cytoplasm"/>
    <property type="evidence" value="ECO:0007669"/>
    <property type="project" value="TreeGrafter"/>
</dbReference>
<dbReference type="NCBIfam" id="TIGR00121">
    <property type="entry name" value="birA_ligase"/>
    <property type="match status" value="1"/>
</dbReference>
<keyword evidence="3" id="KW-0805">Transcription regulation</keyword>
<dbReference type="AlphaFoldDB" id="A0AAX2DNY3"/>
<feature type="DNA-binding region" description="H-T-H motif" evidence="3">
    <location>
        <begin position="22"/>
        <end position="41"/>
    </location>
</feature>
<dbReference type="Pfam" id="PF08279">
    <property type="entry name" value="HTH_11"/>
    <property type="match status" value="1"/>
</dbReference>
<dbReference type="RefSeq" id="WP_003720229.1">
    <property type="nucleotide sequence ID" value="NZ_FNMX01000005.1"/>
</dbReference>
<accession>A0AAX2DNY3</accession>
<dbReference type="InterPro" id="IPR030855">
    <property type="entry name" value="Bifunct_BirA"/>
</dbReference>
<comment type="caution">
    <text evidence="3">Lacks conserved residue(s) required for the propagation of feature annotation.</text>
</comment>
<comment type="function">
    <text evidence="3">Acts both as a biotin--[acetyl-CoA-carboxylase] ligase and a repressor.</text>
</comment>
<dbReference type="PROSITE" id="PS51733">
    <property type="entry name" value="BPL_LPL_CATALYTIC"/>
    <property type="match status" value="1"/>
</dbReference>
<dbReference type="GO" id="GO:0016740">
    <property type="term" value="F:transferase activity"/>
    <property type="evidence" value="ECO:0007669"/>
    <property type="project" value="UniProtKB-ARBA"/>
</dbReference>
<keyword evidence="3" id="KW-0804">Transcription</keyword>
<dbReference type="GO" id="GO:0006355">
    <property type="term" value="P:regulation of DNA-templated transcription"/>
    <property type="evidence" value="ECO:0007669"/>
    <property type="project" value="UniProtKB-UniRule"/>
</dbReference>
<keyword evidence="3" id="KW-0067">ATP-binding</keyword>
<dbReference type="InterPro" id="IPR036390">
    <property type="entry name" value="WH_DNA-bd_sf"/>
</dbReference>
<name>A0AAX2DNY3_LISIV</name>
<keyword evidence="1 3" id="KW-0436">Ligase</keyword>
<keyword evidence="3" id="KW-0678">Repressor</keyword>
<evidence type="ECO:0000256" key="2">
    <source>
        <dbReference type="ARBA" id="ARBA00023267"/>
    </source>
</evidence>
<dbReference type="InterPro" id="IPR036388">
    <property type="entry name" value="WH-like_DNA-bd_sf"/>
</dbReference>
<keyword evidence="2 3" id="KW-0092">Biotin</keyword>
<evidence type="ECO:0000256" key="1">
    <source>
        <dbReference type="ARBA" id="ARBA00022598"/>
    </source>
</evidence>
<feature type="domain" description="BPL/LPL catalytic" evidence="4">
    <location>
        <begin position="67"/>
        <end position="258"/>
    </location>
</feature>
<keyword evidence="3" id="KW-0547">Nucleotide-binding</keyword>
<comment type="similarity">
    <text evidence="3">Belongs to the biotin--protein ligase family.</text>
</comment>
<dbReference type="Gene3D" id="2.30.30.100">
    <property type="match status" value="1"/>
</dbReference>
<dbReference type="CDD" id="cd16442">
    <property type="entry name" value="BPL"/>
    <property type="match status" value="1"/>
</dbReference>
<organism evidence="5 6">
    <name type="scientific">Listeria ivanovii</name>
    <dbReference type="NCBI Taxonomy" id="1638"/>
    <lineage>
        <taxon>Bacteria</taxon>
        <taxon>Bacillati</taxon>
        <taxon>Bacillota</taxon>
        <taxon>Bacilli</taxon>
        <taxon>Bacillales</taxon>
        <taxon>Listeriaceae</taxon>
        <taxon>Listeria</taxon>
    </lineage>
</organism>
<dbReference type="InterPro" id="IPR013196">
    <property type="entry name" value="HTH_11"/>
</dbReference>
<protein>
    <recommendedName>
        <fullName evidence="3">Bifunctional ligase/repressor BirA</fullName>
    </recommendedName>
    <alternativeName>
        <fullName evidence="3">Biotin--[acetyl-CoA-carboxylase] ligase</fullName>
        <ecNumber evidence="3">6.3.4.15</ecNumber>
    </alternativeName>
    <alternativeName>
        <fullName evidence="3">Biotin--protein ligase</fullName>
    </alternativeName>
    <alternativeName>
        <fullName evidence="3">Biotin-[acetyl-CoA carboxylase] synthetase</fullName>
    </alternativeName>
</protein>
<proteinExistence type="inferred from homology"/>
<dbReference type="InterPro" id="IPR003142">
    <property type="entry name" value="BPL_C"/>
</dbReference>
<feature type="binding site" evidence="3">
    <location>
        <position position="116"/>
    </location>
    <ligand>
        <name>biotin</name>
        <dbReference type="ChEBI" id="CHEBI:57586"/>
    </ligand>
</feature>
<gene>
    <name evidence="3" type="primary">birA</name>
    <name evidence="5" type="ORF">SAMN05421782_10590</name>
</gene>
<evidence type="ECO:0000313" key="5">
    <source>
        <dbReference type="EMBL" id="SDW63103.1"/>
    </source>
</evidence>
<reference evidence="5 6" key="1">
    <citation type="submission" date="2016-10" db="EMBL/GenBank/DDBJ databases">
        <authorList>
            <person name="Varghese N."/>
            <person name="Submissions S."/>
        </authorList>
    </citation>
    <scope>NUCLEOTIDE SEQUENCE [LARGE SCALE GENOMIC DNA]</scope>
    <source>
        <strain evidence="5 6">ATCC 49954</strain>
    </source>
</reference>
<dbReference type="GO" id="GO:0009249">
    <property type="term" value="P:protein lipoylation"/>
    <property type="evidence" value="ECO:0007669"/>
    <property type="project" value="UniProtKB-ARBA"/>
</dbReference>
<dbReference type="Proteomes" id="UP000183610">
    <property type="component" value="Unassembled WGS sequence"/>
</dbReference>
<dbReference type="PANTHER" id="PTHR12835:SF5">
    <property type="entry name" value="BIOTIN--PROTEIN LIGASE"/>
    <property type="match status" value="1"/>
</dbReference>
<comment type="caution">
    <text evidence="5">The sequence shown here is derived from an EMBL/GenBank/DDBJ whole genome shotgun (WGS) entry which is preliminary data.</text>
</comment>
<dbReference type="PANTHER" id="PTHR12835">
    <property type="entry name" value="BIOTIN PROTEIN LIGASE"/>
    <property type="match status" value="1"/>
</dbReference>